<dbReference type="STRING" id="154621.RV11_GL000651"/>
<evidence type="ECO:0000256" key="2">
    <source>
        <dbReference type="SAM" id="Phobius"/>
    </source>
</evidence>
<sequence length="242" mass="27316">MNKIYLKLIGASVAITMVISLFSAIGIAFEFSDNGVIMCQIAAFLICGVVIFLYMKKKDHTLKQFGFNRIRPSRKLIGFMGVVILIQPIILGVNFNYSFSTLMLILVQMMLVGFVEETFFRGVFFYSLKTKLRKNRIFFSSIVFGLLHIASSLNPETAFILVILQIINALLLGYVFSVIYDKNHSIYIVIVFHGLFNVFATISNGSTVEKNITAVLLLSILYILFLIYSRVTTIDSKKKISV</sequence>
<dbReference type="Proteomes" id="UP000013785">
    <property type="component" value="Unassembled WGS sequence"/>
</dbReference>
<dbReference type="AlphaFoldDB" id="R3W6C6"/>
<proteinExistence type="inferred from homology"/>
<accession>R3W6C6</accession>
<feature type="transmembrane region" description="Helical" evidence="2">
    <location>
        <begin position="212"/>
        <end position="231"/>
    </location>
</feature>
<evidence type="ECO:0000313" key="5">
    <source>
        <dbReference type="Proteomes" id="UP000013785"/>
    </source>
</evidence>
<feature type="transmembrane region" description="Helical" evidence="2">
    <location>
        <begin position="186"/>
        <end position="206"/>
    </location>
</feature>
<feature type="transmembrane region" description="Helical" evidence="2">
    <location>
        <begin position="159"/>
        <end position="179"/>
    </location>
</feature>
<dbReference type="RefSeq" id="WP_010768771.1">
    <property type="nucleotide sequence ID" value="NZ_ASWE01000002.1"/>
</dbReference>
<reference evidence="4 5" key="1">
    <citation type="submission" date="2013-02" db="EMBL/GenBank/DDBJ databases">
        <title>The Genome Sequence of Enterococcus phoeniculicola BAA-412.</title>
        <authorList>
            <consortium name="The Broad Institute Genome Sequencing Platform"/>
            <consortium name="The Broad Institute Genome Sequencing Center for Infectious Disease"/>
            <person name="Earl A.M."/>
            <person name="Gilmore M.S."/>
            <person name="Lebreton F."/>
            <person name="Walker B."/>
            <person name="Young S.K."/>
            <person name="Zeng Q."/>
            <person name="Gargeya S."/>
            <person name="Fitzgerald M."/>
            <person name="Haas B."/>
            <person name="Abouelleil A."/>
            <person name="Alvarado L."/>
            <person name="Arachchi H.M."/>
            <person name="Berlin A.M."/>
            <person name="Chapman S.B."/>
            <person name="Dewar J."/>
            <person name="Goldberg J."/>
            <person name="Griggs A."/>
            <person name="Gujja S."/>
            <person name="Hansen M."/>
            <person name="Howarth C."/>
            <person name="Imamovic A."/>
            <person name="Larimer J."/>
            <person name="McCowan C."/>
            <person name="Murphy C."/>
            <person name="Neiman D."/>
            <person name="Pearson M."/>
            <person name="Priest M."/>
            <person name="Roberts A."/>
            <person name="Saif S."/>
            <person name="Shea T."/>
            <person name="Sisk P."/>
            <person name="Sykes S."/>
            <person name="Wortman J."/>
            <person name="Nusbaum C."/>
            <person name="Birren B."/>
        </authorList>
    </citation>
    <scope>NUCLEOTIDE SEQUENCE [LARGE SCALE GENOMIC DNA]</scope>
    <source>
        <strain evidence="4 5">ATCC BAA-412</strain>
    </source>
</reference>
<protein>
    <recommendedName>
        <fullName evidence="3">CAAX prenyl protease 2/Lysostaphin resistance protein A-like domain-containing protein</fullName>
    </recommendedName>
</protein>
<feature type="transmembrane region" description="Helical" evidence="2">
    <location>
        <begin position="76"/>
        <end position="95"/>
    </location>
</feature>
<name>R3W6C6_9ENTE</name>
<keyword evidence="2" id="KW-0812">Transmembrane</keyword>
<dbReference type="EMBL" id="AJAT01000016">
    <property type="protein sequence ID" value="EOL43132.1"/>
    <property type="molecule type" value="Genomic_DNA"/>
</dbReference>
<dbReference type="eggNOG" id="COG1266">
    <property type="taxonomic scope" value="Bacteria"/>
</dbReference>
<dbReference type="PATRIC" id="fig|1158610.3.peg.2105"/>
<evidence type="ECO:0000256" key="1">
    <source>
        <dbReference type="ARBA" id="ARBA00009067"/>
    </source>
</evidence>
<organism evidence="4 5">
    <name type="scientific">Enterococcus phoeniculicola ATCC BAA-412</name>
    <dbReference type="NCBI Taxonomy" id="1158610"/>
    <lineage>
        <taxon>Bacteria</taxon>
        <taxon>Bacillati</taxon>
        <taxon>Bacillota</taxon>
        <taxon>Bacilli</taxon>
        <taxon>Lactobacillales</taxon>
        <taxon>Enterococcaceae</taxon>
        <taxon>Enterococcus</taxon>
    </lineage>
</organism>
<feature type="transmembrane region" description="Helical" evidence="2">
    <location>
        <begin position="35"/>
        <end position="55"/>
    </location>
</feature>
<keyword evidence="2" id="KW-1133">Transmembrane helix</keyword>
<dbReference type="GO" id="GO:0004175">
    <property type="term" value="F:endopeptidase activity"/>
    <property type="evidence" value="ECO:0007669"/>
    <property type="project" value="UniProtKB-ARBA"/>
</dbReference>
<feature type="transmembrane region" description="Helical" evidence="2">
    <location>
        <begin position="136"/>
        <end position="153"/>
    </location>
</feature>
<gene>
    <name evidence="4" type="ORF">UC3_02109</name>
</gene>
<comment type="caution">
    <text evidence="4">The sequence shown here is derived from an EMBL/GenBank/DDBJ whole genome shotgun (WGS) entry which is preliminary data.</text>
</comment>
<keyword evidence="2" id="KW-0472">Membrane</keyword>
<dbReference type="HOGENOM" id="CLU_093151_0_0_9"/>
<dbReference type="GO" id="GO:0080120">
    <property type="term" value="P:CAAX-box protein maturation"/>
    <property type="evidence" value="ECO:0007669"/>
    <property type="project" value="UniProtKB-ARBA"/>
</dbReference>
<dbReference type="Pfam" id="PF02517">
    <property type="entry name" value="Rce1-like"/>
    <property type="match status" value="1"/>
</dbReference>
<dbReference type="OrthoDB" id="2311705at2"/>
<feature type="transmembrane region" description="Helical" evidence="2">
    <location>
        <begin position="101"/>
        <end position="124"/>
    </location>
</feature>
<dbReference type="InterPro" id="IPR003675">
    <property type="entry name" value="Rce1/LyrA-like_dom"/>
</dbReference>
<evidence type="ECO:0000259" key="3">
    <source>
        <dbReference type="Pfam" id="PF02517"/>
    </source>
</evidence>
<feature type="transmembrane region" description="Helical" evidence="2">
    <location>
        <begin position="7"/>
        <end position="29"/>
    </location>
</feature>
<keyword evidence="5" id="KW-1185">Reference proteome</keyword>
<feature type="domain" description="CAAX prenyl protease 2/Lysostaphin resistance protein A-like" evidence="3">
    <location>
        <begin position="100"/>
        <end position="199"/>
    </location>
</feature>
<evidence type="ECO:0000313" key="4">
    <source>
        <dbReference type="EMBL" id="EOL43132.1"/>
    </source>
</evidence>
<comment type="similarity">
    <text evidence="1">Belongs to the UPF0177 family.</text>
</comment>